<dbReference type="PANTHER" id="PTHR33975:SF2">
    <property type="entry name" value="MYELIN-ASSOCIATED OLIGODENDROCYTE BASIC PROTEIN"/>
    <property type="match status" value="1"/>
</dbReference>
<keyword evidence="1" id="KW-0812">Transmembrane</keyword>
<protein>
    <submittedName>
        <fullName evidence="3">Putative membrane protein</fullName>
    </submittedName>
</protein>
<keyword evidence="1" id="KW-0472">Membrane</keyword>
<evidence type="ECO:0000256" key="2">
    <source>
        <dbReference type="SAM" id="SignalP"/>
    </source>
</evidence>
<evidence type="ECO:0000256" key="1">
    <source>
        <dbReference type="SAM" id="Phobius"/>
    </source>
</evidence>
<dbReference type="InterPro" id="IPR010903">
    <property type="entry name" value="DUF1517"/>
</dbReference>
<sequence length="292" mass="29903">MRRFWPWIVLAVLAALSVALAQSGGGFGGSAPSSPPSGSGGGYGGGGYGSGWGGGGGFPSFGFFPVVGGGGGGGLFGILIVVVFVLIAMSALRRSTAGIGGGRAVRGDARAVKVQLLLSEGDMVKRDLQRVAAQGETGSAAGLTRMLNEAALSVLRHPERWSYGFLEQTAGDPQSAGAQVGAWATEARSAFTDQTTANYGGFQQGSPRLSKREEGGVYLAVTIAVAAYRLAPLGNGSGSSVDAEALRQALFALAGVQPGELIRMEVAWSPDVEGEFLTEDQALLKYPRLHPL</sequence>
<accession>A0A841I899</accession>
<keyword evidence="4" id="KW-1185">Reference proteome</keyword>
<comment type="caution">
    <text evidence="3">The sequence shown here is derived from an EMBL/GenBank/DDBJ whole genome shotgun (WGS) entry which is preliminary data.</text>
</comment>
<dbReference type="RefSeq" id="WP_183988788.1">
    <property type="nucleotide sequence ID" value="NZ_JACHHG010000020.1"/>
</dbReference>
<dbReference type="AlphaFoldDB" id="A0A841I899"/>
<name>A0A841I899_9DEIO</name>
<feature type="transmembrane region" description="Helical" evidence="1">
    <location>
        <begin position="62"/>
        <end position="87"/>
    </location>
</feature>
<dbReference type="Proteomes" id="UP000569951">
    <property type="component" value="Unassembled WGS sequence"/>
</dbReference>
<dbReference type="InterPro" id="IPR053023">
    <property type="entry name" value="FLAP_modulator"/>
</dbReference>
<proteinExistence type="predicted"/>
<dbReference type="EMBL" id="JACHHG010000020">
    <property type="protein sequence ID" value="MBB6100052.1"/>
    <property type="molecule type" value="Genomic_DNA"/>
</dbReference>
<dbReference type="Pfam" id="PF07466">
    <property type="entry name" value="DUF1517"/>
    <property type="match status" value="1"/>
</dbReference>
<organism evidence="3 4">
    <name type="scientific">Deinobacterium chartae</name>
    <dbReference type="NCBI Taxonomy" id="521158"/>
    <lineage>
        <taxon>Bacteria</taxon>
        <taxon>Thermotogati</taxon>
        <taxon>Deinococcota</taxon>
        <taxon>Deinococci</taxon>
        <taxon>Deinococcales</taxon>
        <taxon>Deinococcaceae</taxon>
        <taxon>Deinobacterium</taxon>
    </lineage>
</organism>
<reference evidence="3 4" key="1">
    <citation type="submission" date="2020-08" db="EMBL/GenBank/DDBJ databases">
        <title>Genomic Encyclopedia of Type Strains, Phase IV (KMG-IV): sequencing the most valuable type-strain genomes for metagenomic binning, comparative biology and taxonomic classification.</title>
        <authorList>
            <person name="Goeker M."/>
        </authorList>
    </citation>
    <scope>NUCLEOTIDE SEQUENCE [LARGE SCALE GENOMIC DNA]</scope>
    <source>
        <strain evidence="3 4">DSM 21458</strain>
    </source>
</reference>
<feature type="signal peptide" evidence="2">
    <location>
        <begin position="1"/>
        <end position="21"/>
    </location>
</feature>
<gene>
    <name evidence="3" type="ORF">HNR42_003517</name>
</gene>
<dbReference type="PANTHER" id="PTHR33975">
    <property type="entry name" value="MYELIN-ASSOCIATED OLIGODENDROCYTE BASIC PROTEIN"/>
    <property type="match status" value="1"/>
</dbReference>
<evidence type="ECO:0000313" key="4">
    <source>
        <dbReference type="Proteomes" id="UP000569951"/>
    </source>
</evidence>
<keyword evidence="2" id="KW-0732">Signal</keyword>
<evidence type="ECO:0000313" key="3">
    <source>
        <dbReference type="EMBL" id="MBB6100052.1"/>
    </source>
</evidence>
<feature type="chain" id="PRO_5032892330" evidence="2">
    <location>
        <begin position="22"/>
        <end position="292"/>
    </location>
</feature>
<keyword evidence="1" id="KW-1133">Transmembrane helix</keyword>